<accession>A0AAQ1GL19</accession>
<evidence type="ECO:0000313" key="4">
    <source>
        <dbReference type="Proteomes" id="UP000183529"/>
    </source>
</evidence>
<organism evidence="3 4">
    <name type="scientific">Paraburkholderia tropica</name>
    <dbReference type="NCBI Taxonomy" id="92647"/>
    <lineage>
        <taxon>Bacteria</taxon>
        <taxon>Pseudomonadati</taxon>
        <taxon>Pseudomonadota</taxon>
        <taxon>Betaproteobacteria</taxon>
        <taxon>Burkholderiales</taxon>
        <taxon>Burkholderiaceae</taxon>
        <taxon>Paraburkholderia</taxon>
    </lineage>
</organism>
<protein>
    <submittedName>
        <fullName evidence="3">C-di-GMP-binding flagellar brake protein YcgR, contains PilZNR and PilZ domains</fullName>
    </submittedName>
</protein>
<name>A0AAQ1GL19_9BURK</name>
<gene>
    <name evidence="3" type="ORF">SAMN05216550_11945</name>
</gene>
<evidence type="ECO:0000259" key="2">
    <source>
        <dbReference type="Pfam" id="PF12945"/>
    </source>
</evidence>
<dbReference type="Proteomes" id="UP000183529">
    <property type="component" value="Unassembled WGS sequence"/>
</dbReference>
<dbReference type="Pfam" id="PF12945">
    <property type="entry name" value="PilZNR"/>
    <property type="match status" value="1"/>
</dbReference>
<reference evidence="3 4" key="1">
    <citation type="submission" date="2016-10" db="EMBL/GenBank/DDBJ databases">
        <authorList>
            <person name="Varghese N."/>
            <person name="Submissions S."/>
        </authorList>
    </citation>
    <scope>NUCLEOTIDE SEQUENCE [LARGE SCALE GENOMIC DNA]</scope>
    <source>
        <strain evidence="3 4">LMG 22274</strain>
    </source>
</reference>
<feature type="compositionally biased region" description="Low complexity" evidence="1">
    <location>
        <begin position="88"/>
        <end position="101"/>
    </location>
</feature>
<dbReference type="InterPro" id="IPR009926">
    <property type="entry name" value="T3SS_YcgR_PilZN"/>
</dbReference>
<dbReference type="RefSeq" id="WP_080180680.1">
    <property type="nucleotide sequence ID" value="NZ_CADFGN010000017.1"/>
</dbReference>
<keyword evidence="3" id="KW-0282">Flagellum</keyword>
<dbReference type="EMBL" id="FNZM01000019">
    <property type="protein sequence ID" value="SEK10606.1"/>
    <property type="molecule type" value="Genomic_DNA"/>
</dbReference>
<feature type="region of interest" description="Disordered" evidence="1">
    <location>
        <begin position="86"/>
        <end position="110"/>
    </location>
</feature>
<feature type="domain" description="Type III secretion system flagellar brake protein YcgR PilZN" evidence="2">
    <location>
        <begin position="120"/>
        <end position="204"/>
    </location>
</feature>
<evidence type="ECO:0000313" key="3">
    <source>
        <dbReference type="EMBL" id="SEK10606.1"/>
    </source>
</evidence>
<keyword evidence="3" id="KW-0966">Cell projection</keyword>
<evidence type="ECO:0000256" key="1">
    <source>
        <dbReference type="SAM" id="MobiDB-lite"/>
    </source>
</evidence>
<dbReference type="SUPFAM" id="SSF141371">
    <property type="entry name" value="PilZ domain-like"/>
    <property type="match status" value="1"/>
</dbReference>
<proteinExistence type="predicted"/>
<sequence>MTDTLATASAAASEVASEIASATAAVSATPHDATPLTPADLPVGQPLDWPVVDEDGTLLLDRGASLVGDAERDFLFRHFAPRRGDLDASAAGSSATPAAAPKSDEPPATLPSVRDLHLNIGALMGLRPQQGASGAPMHPCKLIGFAPNEAIFVTLPYADGRPIEITPGENVELVAIASQAVYRFVCTIHAIYQAPLGYLVLSKPANIRLLRERKSIRVRAQFPVRYGIGADSEGYQGVALARGISALGLSIAAPWALGKVGERLRVAFRLRSGDLDTMIESSAVIRNVQQEDGTPPLSTLGLELDGLTPAEQMAMKVYVFDRQDDVLYWTGAAR</sequence>
<keyword evidence="3" id="KW-0969">Cilium</keyword>
<comment type="caution">
    <text evidence="3">The sequence shown here is derived from an EMBL/GenBank/DDBJ whole genome shotgun (WGS) entry which is preliminary data.</text>
</comment>
<dbReference type="AlphaFoldDB" id="A0AAQ1GL19"/>